<sequence length="275" mass="31822">MSDEDVCQSVVKFRVVSVTLLTFGLFCYVRLWTWNSIPHDQVAPQKYVGFSLSWGRMGNQLFHLITGYGIARSLGRVHYIPYSTLLAHVNRYLIEFDRIFPELRKSYIIMPDYLDDVRQLLRFSSAITKEGDYQLRALDVPLNSTLCIHIRRGDFVDMKVDTNVNETIRAVNDISGRMGTSRFMIFGDDQEFMRNLSHLIISSQNISEDAVLISNFSEAMDLYLSSRLCNSFLITAATSTFGWWLAFFIEDQNAVYYLLDNRTHDDKIPSKELFL</sequence>
<evidence type="ECO:0000256" key="1">
    <source>
        <dbReference type="ARBA" id="ARBA00022676"/>
    </source>
</evidence>
<evidence type="ECO:0000256" key="2">
    <source>
        <dbReference type="ARBA" id="ARBA00022679"/>
    </source>
</evidence>
<feature type="transmembrane region" description="Helical" evidence="3">
    <location>
        <begin position="12"/>
        <end position="31"/>
    </location>
</feature>
<feature type="transmembrane region" description="Helical" evidence="3">
    <location>
        <begin position="228"/>
        <end position="249"/>
    </location>
</feature>
<keyword evidence="3" id="KW-0472">Membrane</keyword>
<dbReference type="STRING" id="27835.A0A0N4Y9A0"/>
<keyword evidence="5" id="KW-1185">Reference proteome</keyword>
<evidence type="ECO:0000313" key="6">
    <source>
        <dbReference type="WBParaSite" id="NBR_0001286601-mRNA-1"/>
    </source>
</evidence>
<reference evidence="4 5" key="2">
    <citation type="submission" date="2018-11" db="EMBL/GenBank/DDBJ databases">
        <authorList>
            <consortium name="Pathogen Informatics"/>
        </authorList>
    </citation>
    <scope>NUCLEOTIDE SEQUENCE [LARGE SCALE GENOMIC DNA]</scope>
</reference>
<dbReference type="Proteomes" id="UP000271162">
    <property type="component" value="Unassembled WGS sequence"/>
</dbReference>
<keyword evidence="3" id="KW-0812">Transmembrane</keyword>
<dbReference type="EMBL" id="UYSL01020878">
    <property type="protein sequence ID" value="VDL76456.1"/>
    <property type="molecule type" value="Genomic_DNA"/>
</dbReference>
<dbReference type="InterPro" id="IPR052501">
    <property type="entry name" value="Alpha-1-2_FucT"/>
</dbReference>
<gene>
    <name evidence="4" type="ORF">NBR_LOCUS12867</name>
</gene>
<protein>
    <submittedName>
        <fullName evidence="6">L-Fucosyltransferase</fullName>
    </submittedName>
</protein>
<dbReference type="PANTHER" id="PTHR22898:SF3">
    <property type="entry name" value="ALPHA-1,2-FUCOSYLTRANSFERASE-RELATED"/>
    <property type="match status" value="1"/>
</dbReference>
<dbReference type="GO" id="GO:0005975">
    <property type="term" value="P:carbohydrate metabolic process"/>
    <property type="evidence" value="ECO:0007669"/>
    <property type="project" value="InterPro"/>
</dbReference>
<dbReference type="PANTHER" id="PTHR22898">
    <property type="entry name" value="UNCHARACTERIZED GLYCOSOL TRANSFERASE-RELATED"/>
    <property type="match status" value="1"/>
</dbReference>
<dbReference type="GO" id="GO:0008107">
    <property type="term" value="F:galactoside 2-alpha-L-fucosyltransferase activity"/>
    <property type="evidence" value="ECO:0007669"/>
    <property type="project" value="InterPro"/>
</dbReference>
<evidence type="ECO:0000256" key="3">
    <source>
        <dbReference type="SAM" id="Phobius"/>
    </source>
</evidence>
<name>A0A0N4Y9A0_NIPBR</name>
<accession>A0A0N4Y9A0</accession>
<evidence type="ECO:0000313" key="5">
    <source>
        <dbReference type="Proteomes" id="UP000271162"/>
    </source>
</evidence>
<dbReference type="GO" id="GO:0016020">
    <property type="term" value="C:membrane"/>
    <property type="evidence" value="ECO:0007669"/>
    <property type="project" value="InterPro"/>
</dbReference>
<dbReference type="Pfam" id="PF01531">
    <property type="entry name" value="Glyco_transf_11"/>
    <property type="match status" value="1"/>
</dbReference>
<keyword evidence="1" id="KW-0328">Glycosyltransferase</keyword>
<keyword evidence="3" id="KW-1133">Transmembrane helix</keyword>
<reference evidence="6" key="1">
    <citation type="submission" date="2017-02" db="UniProtKB">
        <authorList>
            <consortium name="WormBaseParasite"/>
        </authorList>
    </citation>
    <scope>IDENTIFICATION</scope>
</reference>
<proteinExistence type="predicted"/>
<dbReference type="CDD" id="cd11301">
    <property type="entry name" value="Fut1_Fut2_like"/>
    <property type="match status" value="1"/>
</dbReference>
<dbReference type="AlphaFoldDB" id="A0A0N4Y9A0"/>
<keyword evidence="2" id="KW-0808">Transferase</keyword>
<dbReference type="WBParaSite" id="NBR_0001286601-mRNA-1">
    <property type="protein sequence ID" value="NBR_0001286601-mRNA-1"/>
    <property type="gene ID" value="NBR_0001286601"/>
</dbReference>
<evidence type="ECO:0000313" key="4">
    <source>
        <dbReference type="EMBL" id="VDL76456.1"/>
    </source>
</evidence>
<organism evidence="6">
    <name type="scientific">Nippostrongylus brasiliensis</name>
    <name type="common">Rat hookworm</name>
    <dbReference type="NCBI Taxonomy" id="27835"/>
    <lineage>
        <taxon>Eukaryota</taxon>
        <taxon>Metazoa</taxon>
        <taxon>Ecdysozoa</taxon>
        <taxon>Nematoda</taxon>
        <taxon>Chromadorea</taxon>
        <taxon>Rhabditida</taxon>
        <taxon>Rhabditina</taxon>
        <taxon>Rhabditomorpha</taxon>
        <taxon>Strongyloidea</taxon>
        <taxon>Heligmosomidae</taxon>
        <taxon>Nippostrongylus</taxon>
    </lineage>
</organism>
<dbReference type="InterPro" id="IPR002516">
    <property type="entry name" value="Glyco_trans_11"/>
</dbReference>